<dbReference type="EMBL" id="JAOA01000001">
    <property type="protein sequence ID" value="EUA21227.1"/>
    <property type="molecule type" value="Genomic_DNA"/>
</dbReference>
<reference evidence="1 2" key="1">
    <citation type="submission" date="2013-12" db="EMBL/GenBank/DDBJ databases">
        <authorList>
            <person name="Brown-Elliot B."/>
            <person name="Wallace R."/>
            <person name="Lenaerts A."/>
            <person name="Ordway D."/>
            <person name="DeGroote M.A."/>
            <person name="Parker T."/>
            <person name="Sizemore C."/>
            <person name="Tallon L.J."/>
            <person name="Sadzewicz L.K."/>
            <person name="Sengamalay N."/>
            <person name="Fraser C.M."/>
            <person name="Hine E."/>
            <person name="Shefchek K.A."/>
            <person name="Das S.P."/>
            <person name="Tettelin H."/>
        </authorList>
    </citation>
    <scope>NUCLEOTIDE SEQUENCE [LARGE SCALE GENOMIC DNA]</scope>
    <source>
        <strain evidence="1 2">662</strain>
    </source>
</reference>
<organism evidence="1 2">
    <name type="scientific">Mycobacterium kansasii 662</name>
    <dbReference type="NCBI Taxonomy" id="1299326"/>
    <lineage>
        <taxon>Bacteria</taxon>
        <taxon>Bacillati</taxon>
        <taxon>Actinomycetota</taxon>
        <taxon>Actinomycetes</taxon>
        <taxon>Mycobacteriales</taxon>
        <taxon>Mycobacteriaceae</taxon>
        <taxon>Mycobacterium</taxon>
    </lineage>
</organism>
<dbReference type="Proteomes" id="UP000020561">
    <property type="component" value="Unassembled WGS sequence"/>
</dbReference>
<sequence length="43" mass="4812">MGRPPRRHPARGRTYTHYSRFVCIESTVRRVLSGPGAETASPT</sequence>
<dbReference type="AlphaFoldDB" id="X7ZNQ1"/>
<protein>
    <submittedName>
        <fullName evidence="1">Uncharacterized protein</fullName>
    </submittedName>
</protein>
<name>X7ZNQ1_MYCKA</name>
<evidence type="ECO:0000313" key="1">
    <source>
        <dbReference type="EMBL" id="EUA21227.1"/>
    </source>
</evidence>
<evidence type="ECO:0000313" key="2">
    <source>
        <dbReference type="Proteomes" id="UP000020561"/>
    </source>
</evidence>
<gene>
    <name evidence="1" type="ORF">I545_0549</name>
</gene>
<accession>X7ZNQ1</accession>
<comment type="caution">
    <text evidence="1">The sequence shown here is derived from an EMBL/GenBank/DDBJ whole genome shotgun (WGS) entry which is preliminary data.</text>
</comment>
<proteinExistence type="predicted"/>